<keyword evidence="6" id="KW-1185">Reference proteome</keyword>
<dbReference type="PANTHER" id="PTHR31009">
    <property type="entry name" value="S-ADENOSYL-L-METHIONINE:CARBOXYL METHYLTRANSFERASE FAMILY PROTEIN"/>
    <property type="match status" value="1"/>
</dbReference>
<gene>
    <name evidence="5" type="ORF">EJB05_51596</name>
</gene>
<keyword evidence="2" id="KW-0479">Metal-binding</keyword>
<dbReference type="Proteomes" id="UP000324897">
    <property type="component" value="Unassembled WGS sequence"/>
</dbReference>
<dbReference type="SUPFAM" id="SSF53335">
    <property type="entry name" value="S-adenosyl-L-methionine-dependent methyltransferases"/>
    <property type="match status" value="1"/>
</dbReference>
<dbReference type="Gene3D" id="1.10.1200.270">
    <property type="entry name" value="Methyltransferase, alpha-helical capping domain"/>
    <property type="match status" value="1"/>
</dbReference>
<dbReference type="AlphaFoldDB" id="A0A5J9SVC1"/>
<feature type="region of interest" description="Disordered" evidence="4">
    <location>
        <begin position="1"/>
        <end position="27"/>
    </location>
</feature>
<comment type="similarity">
    <text evidence="1">Belongs to the methyltransferase superfamily. Type-7 methyltransferase family. SABATH subfamily.</text>
</comment>
<evidence type="ECO:0000256" key="1">
    <source>
        <dbReference type="ARBA" id="ARBA00008908"/>
    </source>
</evidence>
<dbReference type="InterPro" id="IPR029063">
    <property type="entry name" value="SAM-dependent_MTases_sf"/>
</dbReference>
<dbReference type="InterPro" id="IPR042086">
    <property type="entry name" value="MeTrfase_capping"/>
</dbReference>
<dbReference type="InterPro" id="IPR005299">
    <property type="entry name" value="MeTrfase_7"/>
</dbReference>
<accession>A0A5J9SVC1</accession>
<evidence type="ECO:0000256" key="4">
    <source>
        <dbReference type="SAM" id="MobiDB-lite"/>
    </source>
</evidence>
<dbReference type="GO" id="GO:0008168">
    <property type="term" value="F:methyltransferase activity"/>
    <property type="evidence" value="ECO:0007669"/>
    <property type="project" value="InterPro"/>
</dbReference>
<dbReference type="OrthoDB" id="649586at2759"/>
<evidence type="ECO:0000256" key="3">
    <source>
        <dbReference type="ARBA" id="ARBA00022842"/>
    </source>
</evidence>
<sequence length="367" mass="41056">MERVDAKQTVRMNPGEGEMSYARNSKFQSAEQSRMKPLIEGAIKELCCTTTPVANGIVIADLGCSCGPNAITLVSTAVDAIHRQYGQLQLPLPELSLHLNDLPSNDFNTVVKHLVAFQHRLNGENSEEVLSPLVSASIVPGSFYGRLFTTGSVHLFLSSNSLHWLSQAPEDLVKNGIPMYHNDQQVWQKMRPVIRDAYARQFRKDFMLFLRSRAKEMVPGGRMVLSFTATCSTSQTQTWEFIALILDDMASRDVLDKEKLKTFYIPLYAPYETEVKEIVEEQGSFSISNLQMHDSIDADKALINPKMIAYGLNAAFAPIIRDHFGSSKDIMDAFVRTAEQLMTLANLHDELANNPRVFIAVILARKA</sequence>
<evidence type="ECO:0000313" key="6">
    <source>
        <dbReference type="Proteomes" id="UP000324897"/>
    </source>
</evidence>
<dbReference type="EMBL" id="RWGY01000263">
    <property type="protein sequence ID" value="TVU02874.1"/>
    <property type="molecule type" value="Genomic_DNA"/>
</dbReference>
<keyword evidence="3" id="KW-0460">Magnesium</keyword>
<name>A0A5J9SVC1_9POAL</name>
<feature type="non-terminal residue" evidence="5">
    <location>
        <position position="1"/>
    </location>
</feature>
<comment type="caution">
    <text evidence="5">The sequence shown here is derived from an EMBL/GenBank/DDBJ whole genome shotgun (WGS) entry which is preliminary data.</text>
</comment>
<dbReference type="GO" id="GO:0046872">
    <property type="term" value="F:metal ion binding"/>
    <property type="evidence" value="ECO:0007669"/>
    <property type="project" value="UniProtKB-KW"/>
</dbReference>
<dbReference type="Gene3D" id="3.40.50.150">
    <property type="entry name" value="Vaccinia Virus protein VP39"/>
    <property type="match status" value="1"/>
</dbReference>
<evidence type="ECO:0000313" key="5">
    <source>
        <dbReference type="EMBL" id="TVU02874.1"/>
    </source>
</evidence>
<dbReference type="Pfam" id="PF03492">
    <property type="entry name" value="Methyltransf_7"/>
    <property type="match status" value="1"/>
</dbReference>
<evidence type="ECO:0000256" key="2">
    <source>
        <dbReference type="ARBA" id="ARBA00022723"/>
    </source>
</evidence>
<reference evidence="5 6" key="1">
    <citation type="journal article" date="2019" name="Sci. Rep.">
        <title>A high-quality genome of Eragrostis curvula grass provides insights into Poaceae evolution and supports new strategies to enhance forage quality.</title>
        <authorList>
            <person name="Carballo J."/>
            <person name="Santos B.A.C.M."/>
            <person name="Zappacosta D."/>
            <person name="Garbus I."/>
            <person name="Selva J.P."/>
            <person name="Gallo C.A."/>
            <person name="Diaz A."/>
            <person name="Albertini E."/>
            <person name="Caccamo M."/>
            <person name="Echenique V."/>
        </authorList>
    </citation>
    <scope>NUCLEOTIDE SEQUENCE [LARGE SCALE GENOMIC DNA]</scope>
    <source>
        <strain evidence="6">cv. Victoria</strain>
        <tissue evidence="5">Leaf</tissue>
    </source>
</reference>
<dbReference type="Gramene" id="TVU02874">
    <property type="protein sequence ID" value="TVU02874"/>
    <property type="gene ID" value="EJB05_51596"/>
</dbReference>
<proteinExistence type="inferred from homology"/>
<organism evidence="5 6">
    <name type="scientific">Eragrostis curvula</name>
    <name type="common">weeping love grass</name>
    <dbReference type="NCBI Taxonomy" id="38414"/>
    <lineage>
        <taxon>Eukaryota</taxon>
        <taxon>Viridiplantae</taxon>
        <taxon>Streptophyta</taxon>
        <taxon>Embryophyta</taxon>
        <taxon>Tracheophyta</taxon>
        <taxon>Spermatophyta</taxon>
        <taxon>Magnoliopsida</taxon>
        <taxon>Liliopsida</taxon>
        <taxon>Poales</taxon>
        <taxon>Poaceae</taxon>
        <taxon>PACMAD clade</taxon>
        <taxon>Chloridoideae</taxon>
        <taxon>Eragrostideae</taxon>
        <taxon>Eragrostidinae</taxon>
        <taxon>Eragrostis</taxon>
    </lineage>
</organism>
<protein>
    <submittedName>
        <fullName evidence="5">Uncharacterized protein</fullName>
    </submittedName>
</protein>